<dbReference type="PROSITE" id="PS50110">
    <property type="entry name" value="RESPONSE_REGULATORY"/>
    <property type="match status" value="1"/>
</dbReference>
<dbReference type="PROSITE" id="PS51831">
    <property type="entry name" value="HD"/>
    <property type="match status" value="1"/>
</dbReference>
<evidence type="ECO:0000259" key="4">
    <source>
        <dbReference type="PROSITE" id="PS51832"/>
    </source>
</evidence>
<feature type="modified residue" description="4-aspartylphosphate" evidence="1">
    <location>
        <position position="90"/>
    </location>
</feature>
<accession>A0A1V1PAY0</accession>
<dbReference type="PANTHER" id="PTHR45228">
    <property type="entry name" value="CYCLIC DI-GMP PHOSPHODIESTERASE TM_0186-RELATED"/>
    <property type="match status" value="1"/>
</dbReference>
<proteinExistence type="predicted"/>
<keyword evidence="5" id="KW-0378">Hydrolase</keyword>
<evidence type="ECO:0000259" key="2">
    <source>
        <dbReference type="PROSITE" id="PS50110"/>
    </source>
</evidence>
<dbReference type="SUPFAM" id="SSF109604">
    <property type="entry name" value="HD-domain/PDEase-like"/>
    <property type="match status" value="1"/>
</dbReference>
<dbReference type="InterPro" id="IPR011006">
    <property type="entry name" value="CheY-like_superfamily"/>
</dbReference>
<dbReference type="CDD" id="cd00077">
    <property type="entry name" value="HDc"/>
    <property type="match status" value="1"/>
</dbReference>
<feature type="domain" description="Response regulatory" evidence="2">
    <location>
        <begin position="35"/>
        <end position="159"/>
    </location>
</feature>
<gene>
    <name evidence="5" type="ORF">OMM_01999</name>
</gene>
<dbReference type="Gene3D" id="1.10.3210.10">
    <property type="entry name" value="Hypothetical protein af1432"/>
    <property type="match status" value="1"/>
</dbReference>
<dbReference type="InterPro" id="IPR021800">
    <property type="entry name" value="DUF3369"/>
</dbReference>
<dbReference type="PANTHER" id="PTHR45228:SF9">
    <property type="entry name" value="3'3'-CGAMP-SPECIFIC PHOSPHODIESTERASE 2"/>
    <property type="match status" value="1"/>
</dbReference>
<dbReference type="InterPro" id="IPR052020">
    <property type="entry name" value="Cyclic_di-GMP/3'3'-cGAMP_PDE"/>
</dbReference>
<evidence type="ECO:0000313" key="5">
    <source>
        <dbReference type="EMBL" id="ETR72069.1"/>
    </source>
</evidence>
<dbReference type="PROSITE" id="PS51832">
    <property type="entry name" value="HD_GYP"/>
    <property type="match status" value="1"/>
</dbReference>
<comment type="caution">
    <text evidence="5">The sequence shown here is derived from an EMBL/GenBank/DDBJ whole genome shotgun (WGS) entry which is preliminary data.</text>
</comment>
<dbReference type="Proteomes" id="UP000189670">
    <property type="component" value="Unassembled WGS sequence"/>
</dbReference>
<dbReference type="SMART" id="SM00448">
    <property type="entry name" value="REC"/>
    <property type="match status" value="1"/>
</dbReference>
<evidence type="ECO:0000313" key="6">
    <source>
        <dbReference type="Proteomes" id="UP000189670"/>
    </source>
</evidence>
<feature type="domain" description="HD" evidence="3">
    <location>
        <begin position="347"/>
        <end position="474"/>
    </location>
</feature>
<protein>
    <submittedName>
        <fullName evidence="5">Response regulator receiver modulated metal dependent phosphohydrolase</fullName>
    </submittedName>
</protein>
<dbReference type="AlphaFoldDB" id="A0A1V1PAY0"/>
<dbReference type="Pfam" id="PF13487">
    <property type="entry name" value="HD_5"/>
    <property type="match status" value="1"/>
</dbReference>
<evidence type="ECO:0000259" key="3">
    <source>
        <dbReference type="PROSITE" id="PS51831"/>
    </source>
</evidence>
<name>A0A1V1PAY0_9BACT</name>
<organism evidence="5 6">
    <name type="scientific">Candidatus Magnetoglobus multicellularis str. Araruama</name>
    <dbReference type="NCBI Taxonomy" id="890399"/>
    <lineage>
        <taxon>Bacteria</taxon>
        <taxon>Pseudomonadati</taxon>
        <taxon>Thermodesulfobacteriota</taxon>
        <taxon>Desulfobacteria</taxon>
        <taxon>Desulfobacterales</taxon>
        <taxon>Desulfobacteraceae</taxon>
        <taxon>Candidatus Magnetoglobus</taxon>
    </lineage>
</organism>
<dbReference type="GO" id="GO:0000160">
    <property type="term" value="P:phosphorelay signal transduction system"/>
    <property type="evidence" value="ECO:0007669"/>
    <property type="project" value="InterPro"/>
</dbReference>
<sequence length="531" mass="60422">MSQLEDNGLFSDDDIIFADETDEELTVPDDIKRWKILIVDDEAEVHTVTRMVLDDFQFEGRGVTFMSAYSGAEAKKVIEENPDCALILLDVVMETNDSGLEVVRYIREELKNQFVRIILRTGQPGQAPEREIITQYDINDYKMKSLLTEQSLFTTITSAIRSFRDINIIERNRKGLEQILKSSVSLFRLQSLKQFANGALTQLSSLLGLDDQLYLHASGFTATQDDGQLKIIAGTGKFENCLNQPINKVVPDKIRKLLDEATETQNSIISNTDYVGHFTSRNGSKNFLYMGDYNQHLSNIEKDMIRVFTSNVAIALDNIYLNREVVDTQKEVVITLGEVVETRSKETAHHVRRVAEYSYKLALMAGIDEYNADLIRLASPMHDVGKIGIPDTILNKPGRLTHEEFEIIKTHTLIGYDILKHSDREIMRAAANIALEHHERWNGKGYPQLLKGDKIHIFGRITGLLDVFDALSYKRVYKDAWPLDKIIDLIKAERGEHFDPTLVDLFLGNLDVFLAIKEAYPEEDEDLETSK</sequence>
<dbReference type="SUPFAM" id="SSF52172">
    <property type="entry name" value="CheY-like"/>
    <property type="match status" value="1"/>
</dbReference>
<reference evidence="6" key="1">
    <citation type="submission" date="2012-11" db="EMBL/GenBank/DDBJ databases">
        <authorList>
            <person name="Lucero-Rivera Y.E."/>
            <person name="Tovar-Ramirez D."/>
        </authorList>
    </citation>
    <scope>NUCLEOTIDE SEQUENCE [LARGE SCALE GENOMIC DNA]</scope>
    <source>
        <strain evidence="6">Araruama</strain>
    </source>
</reference>
<dbReference type="Gene3D" id="3.40.50.2300">
    <property type="match status" value="1"/>
</dbReference>
<dbReference type="InterPro" id="IPR037522">
    <property type="entry name" value="HD_GYP_dom"/>
</dbReference>
<dbReference type="SMART" id="SM00471">
    <property type="entry name" value="HDc"/>
    <property type="match status" value="1"/>
</dbReference>
<dbReference type="Pfam" id="PF11849">
    <property type="entry name" value="DUF3369"/>
    <property type="match status" value="1"/>
</dbReference>
<dbReference type="InterPro" id="IPR006674">
    <property type="entry name" value="HD_domain"/>
</dbReference>
<feature type="domain" description="HD-GYP" evidence="4">
    <location>
        <begin position="325"/>
        <end position="522"/>
    </location>
</feature>
<evidence type="ECO:0000256" key="1">
    <source>
        <dbReference type="PROSITE-ProRule" id="PRU00169"/>
    </source>
</evidence>
<dbReference type="InterPro" id="IPR001789">
    <property type="entry name" value="Sig_transdc_resp-reg_receiver"/>
</dbReference>
<dbReference type="InterPro" id="IPR003607">
    <property type="entry name" value="HD/PDEase_dom"/>
</dbReference>
<dbReference type="EMBL" id="ATBP01000187">
    <property type="protein sequence ID" value="ETR72069.1"/>
    <property type="molecule type" value="Genomic_DNA"/>
</dbReference>
<dbReference type="Pfam" id="PF00072">
    <property type="entry name" value="Response_reg"/>
    <property type="match status" value="1"/>
</dbReference>
<keyword evidence="1" id="KW-0597">Phosphoprotein</keyword>
<dbReference type="GO" id="GO:0016787">
    <property type="term" value="F:hydrolase activity"/>
    <property type="evidence" value="ECO:0007669"/>
    <property type="project" value="UniProtKB-KW"/>
</dbReference>